<dbReference type="CDD" id="cd00067">
    <property type="entry name" value="GAL4"/>
    <property type="match status" value="1"/>
</dbReference>
<feature type="domain" description="Zn(2)-C6 fungal-type" evidence="5">
    <location>
        <begin position="41"/>
        <end position="70"/>
    </location>
</feature>
<dbReference type="Pfam" id="PF00172">
    <property type="entry name" value="Zn_clus"/>
    <property type="match status" value="1"/>
</dbReference>
<name>A0A0C3ASM4_9AGAM</name>
<dbReference type="GO" id="GO:0003677">
    <property type="term" value="F:DNA binding"/>
    <property type="evidence" value="ECO:0007669"/>
    <property type="project" value="InterPro"/>
</dbReference>
<feature type="region of interest" description="Disordered" evidence="4">
    <location>
        <begin position="1"/>
        <end position="37"/>
    </location>
</feature>
<evidence type="ECO:0000256" key="4">
    <source>
        <dbReference type="SAM" id="MobiDB-lite"/>
    </source>
</evidence>
<dbReference type="InterPro" id="IPR050613">
    <property type="entry name" value="Sec_Metabolite_Reg"/>
</dbReference>
<dbReference type="InterPro" id="IPR001138">
    <property type="entry name" value="Zn2Cys6_DnaBD"/>
</dbReference>
<dbReference type="SMART" id="SM00066">
    <property type="entry name" value="GAL4"/>
    <property type="match status" value="1"/>
</dbReference>
<feature type="region of interest" description="Disordered" evidence="4">
    <location>
        <begin position="734"/>
        <end position="755"/>
    </location>
</feature>
<dbReference type="PANTHER" id="PTHR31001">
    <property type="entry name" value="UNCHARACTERIZED TRANSCRIPTIONAL REGULATORY PROTEIN"/>
    <property type="match status" value="1"/>
</dbReference>
<feature type="compositionally biased region" description="Low complexity" evidence="4">
    <location>
        <begin position="738"/>
        <end position="747"/>
    </location>
</feature>
<dbReference type="SMART" id="SM00906">
    <property type="entry name" value="Fungal_trans"/>
    <property type="match status" value="1"/>
</dbReference>
<dbReference type="GO" id="GO:0006351">
    <property type="term" value="P:DNA-templated transcription"/>
    <property type="evidence" value="ECO:0007669"/>
    <property type="project" value="InterPro"/>
</dbReference>
<evidence type="ECO:0000313" key="6">
    <source>
        <dbReference type="EMBL" id="KIM67942.1"/>
    </source>
</evidence>
<dbReference type="PROSITE" id="PS50048">
    <property type="entry name" value="ZN2_CY6_FUNGAL_2"/>
    <property type="match status" value="1"/>
</dbReference>
<keyword evidence="7" id="KW-1185">Reference proteome</keyword>
<keyword evidence="2" id="KW-0479">Metal-binding</keyword>
<dbReference type="InParanoid" id="A0A0C3ASM4"/>
<dbReference type="GO" id="GO:0000981">
    <property type="term" value="F:DNA-binding transcription factor activity, RNA polymerase II-specific"/>
    <property type="evidence" value="ECO:0007669"/>
    <property type="project" value="InterPro"/>
</dbReference>
<dbReference type="EMBL" id="KN822011">
    <property type="protein sequence ID" value="KIM67942.1"/>
    <property type="molecule type" value="Genomic_DNA"/>
</dbReference>
<dbReference type="OrthoDB" id="4934715at2759"/>
<dbReference type="InterPro" id="IPR007219">
    <property type="entry name" value="XnlR_reg_dom"/>
</dbReference>
<dbReference type="InterPro" id="IPR036864">
    <property type="entry name" value="Zn2-C6_fun-type_DNA-bd_sf"/>
</dbReference>
<evidence type="ECO:0000256" key="3">
    <source>
        <dbReference type="ARBA" id="ARBA00023242"/>
    </source>
</evidence>
<dbReference type="Proteomes" id="UP000053989">
    <property type="component" value="Unassembled WGS sequence"/>
</dbReference>
<evidence type="ECO:0000259" key="5">
    <source>
        <dbReference type="PROSITE" id="PS50048"/>
    </source>
</evidence>
<feature type="compositionally biased region" description="Polar residues" evidence="4">
    <location>
        <begin position="695"/>
        <end position="709"/>
    </location>
</feature>
<dbReference type="Gene3D" id="4.10.240.10">
    <property type="entry name" value="Zn(2)-C6 fungal-type DNA-binding domain"/>
    <property type="match status" value="1"/>
</dbReference>
<dbReference type="Pfam" id="PF04082">
    <property type="entry name" value="Fungal_trans"/>
    <property type="match status" value="1"/>
</dbReference>
<dbReference type="PANTHER" id="PTHR31001:SF87">
    <property type="entry name" value="COL-21"/>
    <property type="match status" value="1"/>
</dbReference>
<organism evidence="6 7">
    <name type="scientific">Scleroderma citrinum Foug A</name>
    <dbReference type="NCBI Taxonomy" id="1036808"/>
    <lineage>
        <taxon>Eukaryota</taxon>
        <taxon>Fungi</taxon>
        <taxon>Dikarya</taxon>
        <taxon>Basidiomycota</taxon>
        <taxon>Agaricomycotina</taxon>
        <taxon>Agaricomycetes</taxon>
        <taxon>Agaricomycetidae</taxon>
        <taxon>Boletales</taxon>
        <taxon>Sclerodermatineae</taxon>
        <taxon>Sclerodermataceae</taxon>
        <taxon>Scleroderma</taxon>
    </lineage>
</organism>
<accession>A0A0C3ASM4</accession>
<dbReference type="SUPFAM" id="SSF57701">
    <property type="entry name" value="Zn2/Cys6 DNA-binding domain"/>
    <property type="match status" value="1"/>
</dbReference>
<sequence>MVKGNHSSPLVDHGGLKKRKIEDGEADSPQAKKPRTRVSFSCGECHRRKQKCDRQVPCSHCIARKVPELCKAYTPGKTDQDISVRLARLERIIELALPHYANANTFTPDRQHRSSSELPDEDNRSIIDEQDPSGGSFQSGKWFGNSASGSVAPASVLEQLANVVVGCSRQDQWDAKNTAYGAIPSVQGGVNGVDHKPALATPSIIESVRQDSEPSAADNLKSLVQECGVSPHKISELLQELPPQRFSDALIDHYFTAINWTRYPVCEKDFRAAYASLCANGVGANTNDARFLPLLFVVLAISVRLAPEHLAGDVRSRRTTSLRYYWSSRRSLLIAAAIQPDSLDIVLTRLLSARFLTFDRRITECWSQLGAAVRTAQALGLHRDAAPSGLDPAQVENRRRIWSYLYHADRSYALVLGRPHAIQDDYTCTLPPLNIDEDFTPTAFESPPPLSTPTQMTFVVLRHQLASIIGRMVHHFQKVRTPSHYTDVLALDDELTKFIHNLPPHFALEPDTSLDEIKKFIPVHRFLLITETLFVRICLHRPYLLRRLSCDRYLRSRKACFESAIKDFQVRRAFRESVSTETRESLHNAYREFQTPMISGIYLVLYPHGKHAETMHNILDVFLKDHEGLREMDETTRRELKIIEFLKTRALQLAETTPETADAASPPVLDPQLASNMVLSNARPCLSQPAFPSPLSATTGTAGSPQLSSAIPYPNSPFAQSPAIQRLQQNGVTDVALGSPAGSGSPSGEDESTAQSLLDHWCSTFNDGTVDGSTGMPALSWGSPGGTDFTGWIGVGASVPPTIDPSLIPSINGSDWSYWETLVSQIKAGPL</sequence>
<dbReference type="GO" id="GO:0005634">
    <property type="term" value="C:nucleus"/>
    <property type="evidence" value="ECO:0007669"/>
    <property type="project" value="UniProtKB-SubCell"/>
</dbReference>
<evidence type="ECO:0000256" key="1">
    <source>
        <dbReference type="ARBA" id="ARBA00004123"/>
    </source>
</evidence>
<feature type="compositionally biased region" description="Basic and acidic residues" evidence="4">
    <location>
        <begin position="109"/>
        <end position="127"/>
    </location>
</feature>
<dbReference type="STRING" id="1036808.A0A0C3ASM4"/>
<keyword evidence="3" id="KW-0539">Nucleus</keyword>
<dbReference type="AlphaFoldDB" id="A0A0C3ASM4"/>
<dbReference type="HOGENOM" id="CLU_007574_1_0_1"/>
<dbReference type="GO" id="GO:0008270">
    <property type="term" value="F:zinc ion binding"/>
    <property type="evidence" value="ECO:0007669"/>
    <property type="project" value="InterPro"/>
</dbReference>
<dbReference type="CDD" id="cd12148">
    <property type="entry name" value="fungal_TF_MHR"/>
    <property type="match status" value="1"/>
</dbReference>
<feature type="region of interest" description="Disordered" evidence="4">
    <location>
        <begin position="104"/>
        <end position="140"/>
    </location>
</feature>
<evidence type="ECO:0000256" key="2">
    <source>
        <dbReference type="ARBA" id="ARBA00022723"/>
    </source>
</evidence>
<proteinExistence type="predicted"/>
<reference evidence="6 7" key="1">
    <citation type="submission" date="2014-04" db="EMBL/GenBank/DDBJ databases">
        <authorList>
            <consortium name="DOE Joint Genome Institute"/>
            <person name="Kuo A."/>
            <person name="Kohler A."/>
            <person name="Nagy L.G."/>
            <person name="Floudas D."/>
            <person name="Copeland A."/>
            <person name="Barry K.W."/>
            <person name="Cichocki N."/>
            <person name="Veneault-Fourrey C."/>
            <person name="LaButti K."/>
            <person name="Lindquist E.A."/>
            <person name="Lipzen A."/>
            <person name="Lundell T."/>
            <person name="Morin E."/>
            <person name="Murat C."/>
            <person name="Sun H."/>
            <person name="Tunlid A."/>
            <person name="Henrissat B."/>
            <person name="Grigoriev I.V."/>
            <person name="Hibbett D.S."/>
            <person name="Martin F."/>
            <person name="Nordberg H.P."/>
            <person name="Cantor M.N."/>
            <person name="Hua S.X."/>
        </authorList>
    </citation>
    <scope>NUCLEOTIDE SEQUENCE [LARGE SCALE GENOMIC DNA]</scope>
    <source>
        <strain evidence="6 7">Foug A</strain>
    </source>
</reference>
<protein>
    <recommendedName>
        <fullName evidence="5">Zn(2)-C6 fungal-type domain-containing protein</fullName>
    </recommendedName>
</protein>
<evidence type="ECO:0000313" key="7">
    <source>
        <dbReference type="Proteomes" id="UP000053989"/>
    </source>
</evidence>
<feature type="region of interest" description="Disordered" evidence="4">
    <location>
        <begin position="694"/>
        <end position="719"/>
    </location>
</feature>
<dbReference type="PROSITE" id="PS00463">
    <property type="entry name" value="ZN2_CY6_FUNGAL_1"/>
    <property type="match status" value="1"/>
</dbReference>
<gene>
    <name evidence="6" type="ORF">SCLCIDRAFT_1210097</name>
</gene>
<reference evidence="7" key="2">
    <citation type="submission" date="2015-01" db="EMBL/GenBank/DDBJ databases">
        <title>Evolutionary Origins and Diversification of the Mycorrhizal Mutualists.</title>
        <authorList>
            <consortium name="DOE Joint Genome Institute"/>
            <consortium name="Mycorrhizal Genomics Consortium"/>
            <person name="Kohler A."/>
            <person name="Kuo A."/>
            <person name="Nagy L.G."/>
            <person name="Floudas D."/>
            <person name="Copeland A."/>
            <person name="Barry K.W."/>
            <person name="Cichocki N."/>
            <person name="Veneault-Fourrey C."/>
            <person name="LaButti K."/>
            <person name="Lindquist E.A."/>
            <person name="Lipzen A."/>
            <person name="Lundell T."/>
            <person name="Morin E."/>
            <person name="Murat C."/>
            <person name="Riley R."/>
            <person name="Ohm R."/>
            <person name="Sun H."/>
            <person name="Tunlid A."/>
            <person name="Henrissat B."/>
            <person name="Grigoriev I.V."/>
            <person name="Hibbett D.S."/>
            <person name="Martin F."/>
        </authorList>
    </citation>
    <scope>NUCLEOTIDE SEQUENCE [LARGE SCALE GENOMIC DNA]</scope>
    <source>
        <strain evidence="7">Foug A</strain>
    </source>
</reference>
<comment type="subcellular location">
    <subcellularLocation>
        <location evidence="1">Nucleus</location>
    </subcellularLocation>
</comment>